<comment type="caution">
    <text evidence="1">The sequence shown here is derived from an EMBL/GenBank/DDBJ whole genome shotgun (WGS) entry which is preliminary data.</text>
</comment>
<evidence type="ECO:0000313" key="1">
    <source>
        <dbReference type="EMBL" id="ETI40222.1"/>
    </source>
</evidence>
<name>V9EQ52_PHYNI</name>
<dbReference type="EMBL" id="ANIZ01002483">
    <property type="protein sequence ID" value="ETI40222.1"/>
    <property type="molecule type" value="Genomic_DNA"/>
</dbReference>
<gene>
    <name evidence="1" type="ORF">F443_14348</name>
</gene>
<proteinExistence type="predicted"/>
<dbReference type="Proteomes" id="UP000018721">
    <property type="component" value="Unassembled WGS sequence"/>
</dbReference>
<evidence type="ECO:0000313" key="2">
    <source>
        <dbReference type="Proteomes" id="UP000018721"/>
    </source>
</evidence>
<accession>V9EQ52</accession>
<dbReference type="AlphaFoldDB" id="V9EQ52"/>
<sequence>MSIAKEKSAIVRKIARAQQTQHDKNNRSIFTLSLPTIRPARGRHLRKNQQKFSANEFHPSRTFESIFHSPQ</sequence>
<protein>
    <submittedName>
        <fullName evidence="1">Uncharacterized protein</fullName>
    </submittedName>
</protein>
<keyword evidence="2" id="KW-1185">Reference proteome</keyword>
<reference evidence="1 2" key="1">
    <citation type="submission" date="2013-11" db="EMBL/GenBank/DDBJ databases">
        <title>The Genome Sequence of Phytophthora parasitica P1569.</title>
        <authorList>
            <consortium name="The Broad Institute Genomics Platform"/>
            <person name="Russ C."/>
            <person name="Tyler B."/>
            <person name="Panabieres F."/>
            <person name="Shan W."/>
            <person name="Tripathy S."/>
            <person name="Grunwald N."/>
            <person name="Machado M."/>
            <person name="Johnson C.S."/>
            <person name="Arredondo F."/>
            <person name="Hong C."/>
            <person name="Coffey M."/>
            <person name="Young S.K."/>
            <person name="Zeng Q."/>
            <person name="Gargeya S."/>
            <person name="Fitzgerald M."/>
            <person name="Abouelleil A."/>
            <person name="Alvarado L."/>
            <person name="Chapman S.B."/>
            <person name="Gainer-Dewar J."/>
            <person name="Goldberg J."/>
            <person name="Griggs A."/>
            <person name="Gujja S."/>
            <person name="Hansen M."/>
            <person name="Howarth C."/>
            <person name="Imamovic A."/>
            <person name="Ireland A."/>
            <person name="Larimer J."/>
            <person name="McCowan C."/>
            <person name="Murphy C."/>
            <person name="Pearson M."/>
            <person name="Poon T.W."/>
            <person name="Priest M."/>
            <person name="Roberts A."/>
            <person name="Saif S."/>
            <person name="Shea T."/>
            <person name="Sykes S."/>
            <person name="Wortman J."/>
            <person name="Nusbaum C."/>
            <person name="Birren B."/>
        </authorList>
    </citation>
    <scope>NUCLEOTIDE SEQUENCE [LARGE SCALE GENOMIC DNA]</scope>
    <source>
        <strain evidence="1 2">P1569</strain>
    </source>
</reference>
<dbReference type="HOGENOM" id="CLU_2745578_0_0_1"/>
<organism evidence="1 2">
    <name type="scientific">Phytophthora nicotianae P1569</name>
    <dbReference type="NCBI Taxonomy" id="1317065"/>
    <lineage>
        <taxon>Eukaryota</taxon>
        <taxon>Sar</taxon>
        <taxon>Stramenopiles</taxon>
        <taxon>Oomycota</taxon>
        <taxon>Peronosporomycetes</taxon>
        <taxon>Peronosporales</taxon>
        <taxon>Peronosporaceae</taxon>
        <taxon>Phytophthora</taxon>
    </lineage>
</organism>